<gene>
    <name evidence="2" type="ORF">AB2B41_01990</name>
</gene>
<organism evidence="2 3">
    <name type="scientific">Sulfitobacter sediminis</name>
    <dbReference type="NCBI Taxonomy" id="3234186"/>
    <lineage>
        <taxon>Bacteria</taxon>
        <taxon>Pseudomonadati</taxon>
        <taxon>Pseudomonadota</taxon>
        <taxon>Alphaproteobacteria</taxon>
        <taxon>Rhodobacterales</taxon>
        <taxon>Roseobacteraceae</taxon>
        <taxon>Sulfitobacter</taxon>
    </lineage>
</organism>
<comment type="caution">
    <text evidence="2">The sequence shown here is derived from an EMBL/GenBank/DDBJ whole genome shotgun (WGS) entry which is preliminary data.</text>
</comment>
<sequence>MGILSYVLSAIVFAMWAFSMFRTLFAMRRRASERTGKALPGPIDTLTEWGIWLRDPAYRSERRQLLFMMAAIIALSVLVSINLSAKT</sequence>
<feature type="transmembrane region" description="Helical" evidence="1">
    <location>
        <begin position="65"/>
        <end position="85"/>
    </location>
</feature>
<proteinExistence type="predicted"/>
<keyword evidence="3" id="KW-1185">Reference proteome</keyword>
<dbReference type="RefSeq" id="WP_367876059.1">
    <property type="nucleotide sequence ID" value="NZ_JBFNXX010000001.1"/>
</dbReference>
<keyword evidence="1" id="KW-1133">Transmembrane helix</keyword>
<evidence type="ECO:0000313" key="3">
    <source>
        <dbReference type="Proteomes" id="UP001556098"/>
    </source>
</evidence>
<dbReference type="EMBL" id="JBFNXX010000001">
    <property type="protein sequence ID" value="MEW9918359.1"/>
    <property type="molecule type" value="Genomic_DNA"/>
</dbReference>
<keyword evidence="1" id="KW-0812">Transmembrane</keyword>
<dbReference type="Proteomes" id="UP001556098">
    <property type="component" value="Unassembled WGS sequence"/>
</dbReference>
<evidence type="ECO:0000256" key="1">
    <source>
        <dbReference type="SAM" id="Phobius"/>
    </source>
</evidence>
<feature type="transmembrane region" description="Helical" evidence="1">
    <location>
        <begin position="6"/>
        <end position="25"/>
    </location>
</feature>
<accession>A0ABV3RHH1</accession>
<name>A0ABV3RHH1_9RHOB</name>
<keyword evidence="1" id="KW-0472">Membrane</keyword>
<protein>
    <submittedName>
        <fullName evidence="2">Uncharacterized protein</fullName>
    </submittedName>
</protein>
<reference evidence="2 3" key="1">
    <citation type="submission" date="2024-07" db="EMBL/GenBank/DDBJ databases">
        <title>Marimonas sp.nov., isolated from tidal-flat sediment.</title>
        <authorList>
            <person name="Jayan J.N."/>
            <person name="Lee S.S."/>
        </authorList>
    </citation>
    <scope>NUCLEOTIDE SEQUENCE [LARGE SCALE GENOMIC DNA]</scope>
    <source>
        <strain evidence="2 3">MJW-29</strain>
    </source>
</reference>
<evidence type="ECO:0000313" key="2">
    <source>
        <dbReference type="EMBL" id="MEW9918359.1"/>
    </source>
</evidence>